<organism evidence="1 2">
    <name type="scientific">Suillus subaureus</name>
    <dbReference type="NCBI Taxonomy" id="48587"/>
    <lineage>
        <taxon>Eukaryota</taxon>
        <taxon>Fungi</taxon>
        <taxon>Dikarya</taxon>
        <taxon>Basidiomycota</taxon>
        <taxon>Agaricomycotina</taxon>
        <taxon>Agaricomycetes</taxon>
        <taxon>Agaricomycetidae</taxon>
        <taxon>Boletales</taxon>
        <taxon>Suillineae</taxon>
        <taxon>Suillaceae</taxon>
        <taxon>Suillus</taxon>
    </lineage>
</organism>
<gene>
    <name evidence="1" type="ORF">BJ212DRAFT_1351455</name>
</gene>
<dbReference type="GeneID" id="64629550"/>
<proteinExistence type="predicted"/>
<protein>
    <submittedName>
        <fullName evidence="1">Uncharacterized protein</fullName>
    </submittedName>
</protein>
<reference evidence="1" key="1">
    <citation type="journal article" date="2020" name="New Phytol.">
        <title>Comparative genomics reveals dynamic genome evolution in host specialist ectomycorrhizal fungi.</title>
        <authorList>
            <person name="Lofgren L.A."/>
            <person name="Nguyen N.H."/>
            <person name="Vilgalys R."/>
            <person name="Ruytinx J."/>
            <person name="Liao H.L."/>
            <person name="Branco S."/>
            <person name="Kuo A."/>
            <person name="LaButti K."/>
            <person name="Lipzen A."/>
            <person name="Andreopoulos W."/>
            <person name="Pangilinan J."/>
            <person name="Riley R."/>
            <person name="Hundley H."/>
            <person name="Na H."/>
            <person name="Barry K."/>
            <person name="Grigoriev I.V."/>
            <person name="Stajich J.E."/>
            <person name="Kennedy P.G."/>
        </authorList>
    </citation>
    <scope>NUCLEOTIDE SEQUENCE</scope>
    <source>
        <strain evidence="1">MN1</strain>
    </source>
</reference>
<name>A0A9P7EBP9_9AGAM</name>
<evidence type="ECO:0000313" key="1">
    <source>
        <dbReference type="EMBL" id="KAG1817160.1"/>
    </source>
</evidence>
<sequence>MSSLLSKSFDALRISTPDSIRQRPIKLVRPKKQLHVQFYGYAISHEWLVRSGEQYCPEALPDRCDRGYEDTAISRAYE</sequence>
<dbReference type="EMBL" id="JABBWG010000014">
    <property type="protein sequence ID" value="KAG1817160.1"/>
    <property type="molecule type" value="Genomic_DNA"/>
</dbReference>
<dbReference type="Proteomes" id="UP000807769">
    <property type="component" value="Unassembled WGS sequence"/>
</dbReference>
<dbReference type="AlphaFoldDB" id="A0A9P7EBP9"/>
<comment type="caution">
    <text evidence="1">The sequence shown here is derived from an EMBL/GenBank/DDBJ whole genome shotgun (WGS) entry which is preliminary data.</text>
</comment>
<accession>A0A9P7EBP9</accession>
<dbReference type="RefSeq" id="XP_041193579.1">
    <property type="nucleotide sequence ID" value="XM_041335533.1"/>
</dbReference>
<keyword evidence="2" id="KW-1185">Reference proteome</keyword>
<evidence type="ECO:0000313" key="2">
    <source>
        <dbReference type="Proteomes" id="UP000807769"/>
    </source>
</evidence>
<dbReference type="OrthoDB" id="2681843at2759"/>